<evidence type="ECO:0000313" key="4">
    <source>
        <dbReference type="Proteomes" id="UP000249169"/>
    </source>
</evidence>
<feature type="transmembrane region" description="Helical" evidence="2">
    <location>
        <begin position="339"/>
        <end position="362"/>
    </location>
</feature>
<dbReference type="AlphaFoldDB" id="A0A328CA12"/>
<feature type="region of interest" description="Disordered" evidence="1">
    <location>
        <begin position="413"/>
        <end position="467"/>
    </location>
</feature>
<sequence>MFRFQIVLGFVVAVALFTATAYLIVENTLGPALLEDGDIALQRTALIAEKSRRLDEYALLEKARFVASRHDLQAAMSAEYPGDAEYERHVEVHKLLERDQIRFTEFIAPRNQGLRNIDLPLDERRPANHEIFMAVDRSGRGVATMGDNLAHWMGENVARDFPLVRDVMESGEPQLSTWNWSWSATDLRQLYVVAIAPLRAPGSDTSVGAVILGNLVNDGVAARSQGLFAGDTSETYQPRGDSREAALVPEIAFFQNERIYGSTLSTNAQRALARQLFEESRVTDSSDAERFLNLSINQVPYRALVRFFHKNQDERAPSGMVLLANVENTIAPVERASALILRVGLAVMVFGALILLVLLHLYTRRFSQIEQGIQEVISGNRDYEFSTQGYHDDAASLAHYLNVMNAALQGKSMPDEDVNAGDWPDLKRGGSQPSIHGVPLMMGASSSSADASPDNDTNSATTEDVPS</sequence>
<dbReference type="EMBL" id="QHKO01000001">
    <property type="protein sequence ID" value="RAL25477.1"/>
    <property type="molecule type" value="Genomic_DNA"/>
</dbReference>
<accession>A0A328CA12</accession>
<organism evidence="3 4">
    <name type="scientific">Lujinxingia litoralis</name>
    <dbReference type="NCBI Taxonomy" id="2211119"/>
    <lineage>
        <taxon>Bacteria</taxon>
        <taxon>Deltaproteobacteria</taxon>
        <taxon>Bradymonadales</taxon>
        <taxon>Lujinxingiaceae</taxon>
        <taxon>Lujinxingia</taxon>
    </lineage>
</organism>
<reference evidence="3 4" key="1">
    <citation type="submission" date="2018-05" db="EMBL/GenBank/DDBJ databases">
        <title>Lujinxingia marina gen. nov. sp. nov., a new facultative anaerobic member of the class Deltaproteobacteria, and proposal of Lujinxingaceae fam. nov.</title>
        <authorList>
            <person name="Li C.-M."/>
        </authorList>
    </citation>
    <scope>NUCLEOTIDE SEQUENCE [LARGE SCALE GENOMIC DNA]</scope>
    <source>
        <strain evidence="3 4">B210</strain>
    </source>
</reference>
<feature type="compositionally biased region" description="Low complexity" evidence="1">
    <location>
        <begin position="444"/>
        <end position="460"/>
    </location>
</feature>
<name>A0A328CA12_9DELT</name>
<protein>
    <recommendedName>
        <fullName evidence="5">Double Cache domain-containing protein</fullName>
    </recommendedName>
</protein>
<dbReference type="RefSeq" id="WP_111728649.1">
    <property type="nucleotide sequence ID" value="NZ_QHKO01000001.1"/>
</dbReference>
<keyword evidence="4" id="KW-1185">Reference proteome</keyword>
<comment type="caution">
    <text evidence="3">The sequence shown here is derived from an EMBL/GenBank/DDBJ whole genome shotgun (WGS) entry which is preliminary data.</text>
</comment>
<keyword evidence="2" id="KW-0472">Membrane</keyword>
<dbReference type="Proteomes" id="UP000249169">
    <property type="component" value="Unassembled WGS sequence"/>
</dbReference>
<evidence type="ECO:0008006" key="5">
    <source>
        <dbReference type="Google" id="ProtNLM"/>
    </source>
</evidence>
<evidence type="ECO:0000256" key="2">
    <source>
        <dbReference type="SAM" id="Phobius"/>
    </source>
</evidence>
<keyword evidence="2" id="KW-0812">Transmembrane</keyword>
<keyword evidence="2" id="KW-1133">Transmembrane helix</keyword>
<dbReference type="Gene3D" id="6.10.340.10">
    <property type="match status" value="1"/>
</dbReference>
<dbReference type="OrthoDB" id="5483900at2"/>
<gene>
    <name evidence="3" type="ORF">DL240_04500</name>
</gene>
<evidence type="ECO:0000313" key="3">
    <source>
        <dbReference type="EMBL" id="RAL25477.1"/>
    </source>
</evidence>
<evidence type="ECO:0000256" key="1">
    <source>
        <dbReference type="SAM" id="MobiDB-lite"/>
    </source>
</evidence>
<proteinExistence type="predicted"/>